<accession>A0ABV9RKH3</accession>
<evidence type="ECO:0000313" key="1">
    <source>
        <dbReference type="EMBL" id="MFC4834709.1"/>
    </source>
</evidence>
<dbReference type="GO" id="GO:0051213">
    <property type="term" value="F:dioxygenase activity"/>
    <property type="evidence" value="ECO:0007669"/>
    <property type="project" value="UniProtKB-KW"/>
</dbReference>
<dbReference type="PANTHER" id="PTHR20883:SF49">
    <property type="entry name" value="PHYTANOYL-COA DIOXYGENASE"/>
    <property type="match status" value="1"/>
</dbReference>
<reference evidence="2" key="1">
    <citation type="journal article" date="2019" name="Int. J. Syst. Evol. Microbiol.">
        <title>The Global Catalogue of Microorganisms (GCM) 10K type strain sequencing project: providing services to taxonomists for standard genome sequencing and annotation.</title>
        <authorList>
            <consortium name="The Broad Institute Genomics Platform"/>
            <consortium name="The Broad Institute Genome Sequencing Center for Infectious Disease"/>
            <person name="Wu L."/>
            <person name="Ma J."/>
        </authorList>
    </citation>
    <scope>NUCLEOTIDE SEQUENCE [LARGE SCALE GENOMIC DNA]</scope>
    <source>
        <strain evidence="2">CCUG 50347</strain>
    </source>
</reference>
<keyword evidence="2" id="KW-1185">Reference proteome</keyword>
<proteinExistence type="predicted"/>
<dbReference type="Pfam" id="PF05721">
    <property type="entry name" value="PhyH"/>
    <property type="match status" value="1"/>
</dbReference>
<comment type="caution">
    <text evidence="1">The sequence shown here is derived from an EMBL/GenBank/DDBJ whole genome shotgun (WGS) entry which is preliminary data.</text>
</comment>
<dbReference type="Proteomes" id="UP001595909">
    <property type="component" value="Unassembled WGS sequence"/>
</dbReference>
<dbReference type="EMBL" id="JBHSIM010000041">
    <property type="protein sequence ID" value="MFC4834709.1"/>
    <property type="molecule type" value="Genomic_DNA"/>
</dbReference>
<dbReference type="SUPFAM" id="SSF51197">
    <property type="entry name" value="Clavaminate synthase-like"/>
    <property type="match status" value="1"/>
</dbReference>
<sequence>MDGEDVNPHLGVATARGEASDVTAAWDGDNEQWWDWYMSLADNVEGASEPLVAVDAPDSGPLPGDTEIVAELAEPYVVPSTAVAAFAADGFVRLPGVVSPGAAEVLRRRLIALLDRGGSGSGLRSREMMWREDPLVRAAVLSPRVGGISAALLDVDALRLYHDSALCKEPGAGRTPWHHDAHHFPLASHDVISMWMPLQAVPAAMGPLAFARGMDAWRQVDDLAFDKYGTSYDRRVAETFRAAGVEVCDEPFALGDVSFHSTLCFHTAGANRSTRSRMVLGATYYADGVRIVDHPTMVSGDWQLFVPDTAPGEPAASAHNPLLELAGR</sequence>
<keyword evidence="1" id="KW-0223">Dioxygenase</keyword>
<dbReference type="InterPro" id="IPR008775">
    <property type="entry name" value="Phytyl_CoA_dOase-like"/>
</dbReference>
<organism evidence="1 2">
    <name type="scientific">Actinomycetospora chibensis</name>
    <dbReference type="NCBI Taxonomy" id="663606"/>
    <lineage>
        <taxon>Bacteria</taxon>
        <taxon>Bacillati</taxon>
        <taxon>Actinomycetota</taxon>
        <taxon>Actinomycetes</taxon>
        <taxon>Pseudonocardiales</taxon>
        <taxon>Pseudonocardiaceae</taxon>
        <taxon>Actinomycetospora</taxon>
    </lineage>
</organism>
<dbReference type="RefSeq" id="WP_274191271.1">
    <property type="nucleotide sequence ID" value="NZ_BAABHN010000041.1"/>
</dbReference>
<gene>
    <name evidence="1" type="ORF">ACFPEL_20010</name>
</gene>
<evidence type="ECO:0000313" key="2">
    <source>
        <dbReference type="Proteomes" id="UP001595909"/>
    </source>
</evidence>
<dbReference type="PANTHER" id="PTHR20883">
    <property type="entry name" value="PHYTANOYL-COA DIOXYGENASE DOMAIN CONTAINING 1"/>
    <property type="match status" value="1"/>
</dbReference>
<keyword evidence="1" id="KW-0560">Oxidoreductase</keyword>
<protein>
    <submittedName>
        <fullName evidence="1">Phytanoyl-CoA dioxygenase family protein</fullName>
    </submittedName>
</protein>
<dbReference type="Gene3D" id="2.60.120.620">
    <property type="entry name" value="q2cbj1_9rhob like domain"/>
    <property type="match status" value="1"/>
</dbReference>
<name>A0ABV9RKH3_9PSEU</name>